<name>A0A179D3H8_9BACT</name>
<proteinExistence type="predicted"/>
<dbReference type="STRING" id="999894.TDIS_1624"/>
<evidence type="ECO:0000313" key="1">
    <source>
        <dbReference type="EMBL" id="OAQ20269.1"/>
    </source>
</evidence>
<dbReference type="Proteomes" id="UP000078390">
    <property type="component" value="Unassembled WGS sequence"/>
</dbReference>
<dbReference type="AlphaFoldDB" id="A0A179D3H8"/>
<evidence type="ECO:0000313" key="2">
    <source>
        <dbReference type="Proteomes" id="UP000078390"/>
    </source>
</evidence>
<reference evidence="1 2" key="1">
    <citation type="submission" date="2016-04" db="EMBL/GenBank/DDBJ databases">
        <title>Genome analysis of Thermosulfurimonas dismutans, the first thermophilic sulfur-disproportionating bacterium of the phylum Thermodesulfobacteria.</title>
        <authorList>
            <person name="Mardanov A.V."/>
            <person name="Beletsky A.V."/>
            <person name="Kadnikov V.V."/>
            <person name="Slobodkin A.I."/>
            <person name="Ravin N.V."/>
        </authorList>
    </citation>
    <scope>NUCLEOTIDE SEQUENCE [LARGE SCALE GENOMIC DNA]</scope>
    <source>
        <strain evidence="1 2">S95</strain>
    </source>
</reference>
<accession>A0A179D3H8</accession>
<dbReference type="EMBL" id="LWLG01000013">
    <property type="protein sequence ID" value="OAQ20269.1"/>
    <property type="molecule type" value="Genomic_DNA"/>
</dbReference>
<protein>
    <submittedName>
        <fullName evidence="1">Uncharacterized protein</fullName>
    </submittedName>
</protein>
<keyword evidence="2" id="KW-1185">Reference proteome</keyword>
<comment type="caution">
    <text evidence="1">The sequence shown here is derived from an EMBL/GenBank/DDBJ whole genome shotgun (WGS) entry which is preliminary data.</text>
</comment>
<gene>
    <name evidence="1" type="ORF">TDIS_1624</name>
</gene>
<dbReference type="OrthoDB" id="9809571at2"/>
<sequence length="58" mass="6717">MKKEEEVVICARCAWREHCVKRFSFDNTKPIKCPDFSLDVTLKHEGEDDRKEDSGGTT</sequence>
<dbReference type="RefSeq" id="WP_153303809.1">
    <property type="nucleotide sequence ID" value="NZ_LWLG01000013.1"/>
</dbReference>
<organism evidence="1 2">
    <name type="scientific">Thermosulfurimonas dismutans</name>
    <dbReference type="NCBI Taxonomy" id="999894"/>
    <lineage>
        <taxon>Bacteria</taxon>
        <taxon>Pseudomonadati</taxon>
        <taxon>Thermodesulfobacteriota</taxon>
        <taxon>Thermodesulfobacteria</taxon>
        <taxon>Thermodesulfobacteriales</taxon>
        <taxon>Thermodesulfobacteriaceae</taxon>
        <taxon>Thermosulfurimonas</taxon>
    </lineage>
</organism>